<evidence type="ECO:0000313" key="8">
    <source>
        <dbReference type="Proteomes" id="UP000189883"/>
    </source>
</evidence>
<feature type="transmembrane region" description="Helical" evidence="6">
    <location>
        <begin position="12"/>
        <end position="34"/>
    </location>
</feature>
<dbReference type="PANTHER" id="PTHR39087:SF2">
    <property type="entry name" value="UPF0104 MEMBRANE PROTEIN MJ1595"/>
    <property type="match status" value="1"/>
</dbReference>
<proteinExistence type="predicted"/>
<evidence type="ECO:0000256" key="5">
    <source>
        <dbReference type="ARBA" id="ARBA00023136"/>
    </source>
</evidence>
<dbReference type="RefSeq" id="WP_079206477.1">
    <property type="nucleotide sequence ID" value="NZ_CP011859.1"/>
</dbReference>
<dbReference type="Proteomes" id="UP000189883">
    <property type="component" value="Chromosome"/>
</dbReference>
<feature type="transmembrane region" description="Helical" evidence="6">
    <location>
        <begin position="314"/>
        <end position="338"/>
    </location>
</feature>
<comment type="subcellular location">
    <subcellularLocation>
        <location evidence="1">Cell membrane</location>
        <topology evidence="1">Multi-pass membrane protein</topology>
    </subcellularLocation>
</comment>
<evidence type="ECO:0000313" key="7">
    <source>
        <dbReference type="EMBL" id="AQY21264.1"/>
    </source>
</evidence>
<keyword evidence="2" id="KW-1003">Cell membrane</keyword>
<reference evidence="7 8" key="1">
    <citation type="submission" date="2015-06" db="EMBL/GenBank/DDBJ databases">
        <title>R. anatipestifer strain HXb2 is the most virulent strain so far, and the genome sequence would help us uncover the pathogenesis.</title>
        <authorList>
            <person name="Hu Q."/>
            <person name="Qi J."/>
            <person name="Bo H."/>
            <person name="Liu G."/>
            <person name="Tao M."/>
            <person name="Ding Y."/>
            <person name="Xue Y."/>
        </authorList>
    </citation>
    <scope>NUCLEOTIDE SEQUENCE [LARGE SCALE GENOMIC DNA]</scope>
    <source>
        <strain evidence="7 8">HXb2</strain>
    </source>
</reference>
<dbReference type="InterPro" id="IPR022791">
    <property type="entry name" value="L-PG_synthase/AglD"/>
</dbReference>
<dbReference type="Pfam" id="PF03706">
    <property type="entry name" value="LPG_synthase_TM"/>
    <property type="match status" value="1"/>
</dbReference>
<evidence type="ECO:0000256" key="1">
    <source>
        <dbReference type="ARBA" id="ARBA00004651"/>
    </source>
</evidence>
<dbReference type="PANTHER" id="PTHR39087">
    <property type="entry name" value="UPF0104 MEMBRANE PROTEIN MJ1595"/>
    <property type="match status" value="1"/>
</dbReference>
<protein>
    <submittedName>
        <fullName evidence="7">Uncharacterized protein</fullName>
    </submittedName>
</protein>
<dbReference type="GO" id="GO:0005886">
    <property type="term" value="C:plasma membrane"/>
    <property type="evidence" value="ECO:0007669"/>
    <property type="project" value="UniProtKB-SubCell"/>
</dbReference>
<organism evidence="7 8">
    <name type="scientific">Riemerella anatipestifer</name>
    <name type="common">Moraxella anatipestifer</name>
    <dbReference type="NCBI Taxonomy" id="34085"/>
    <lineage>
        <taxon>Bacteria</taxon>
        <taxon>Pseudomonadati</taxon>
        <taxon>Bacteroidota</taxon>
        <taxon>Flavobacteriia</taxon>
        <taxon>Flavobacteriales</taxon>
        <taxon>Weeksellaceae</taxon>
        <taxon>Riemerella</taxon>
    </lineage>
</organism>
<name>A0A1S7DQ78_RIEAN</name>
<feature type="transmembrane region" description="Helical" evidence="6">
    <location>
        <begin position="131"/>
        <end position="155"/>
    </location>
</feature>
<evidence type="ECO:0000256" key="6">
    <source>
        <dbReference type="SAM" id="Phobius"/>
    </source>
</evidence>
<feature type="transmembrane region" description="Helical" evidence="6">
    <location>
        <begin position="230"/>
        <end position="253"/>
    </location>
</feature>
<keyword evidence="4 6" id="KW-1133">Transmembrane helix</keyword>
<feature type="transmembrane region" description="Helical" evidence="6">
    <location>
        <begin position="46"/>
        <end position="64"/>
    </location>
</feature>
<evidence type="ECO:0000256" key="3">
    <source>
        <dbReference type="ARBA" id="ARBA00022692"/>
    </source>
</evidence>
<evidence type="ECO:0000256" key="4">
    <source>
        <dbReference type="ARBA" id="ARBA00022989"/>
    </source>
</evidence>
<evidence type="ECO:0000256" key="2">
    <source>
        <dbReference type="ARBA" id="ARBA00022475"/>
    </source>
</evidence>
<keyword evidence="3 6" id="KW-0812">Transmembrane</keyword>
<dbReference type="EMBL" id="CP011859">
    <property type="protein sequence ID" value="AQY21264.1"/>
    <property type="molecule type" value="Genomic_DNA"/>
</dbReference>
<keyword evidence="5 6" id="KW-0472">Membrane</keyword>
<dbReference type="AlphaFoldDB" id="A0A1S7DQ78"/>
<feature type="transmembrane region" description="Helical" evidence="6">
    <location>
        <begin position="175"/>
        <end position="194"/>
    </location>
</feature>
<dbReference type="NCBIfam" id="TIGR00374">
    <property type="entry name" value="flippase-like domain"/>
    <property type="match status" value="1"/>
</dbReference>
<sequence>MTAKNNNNLLKTLLTIVISIGFAGLFMWLAVKGLDLESIKQSLAKANYFWVAVAAFFGVLAYWVRAIRWNLLLEPMGYTISNANALWTLSFGYLMNLTIPRSGEVARATALYGVEKVPLDKSFGTIILERVVDLVCMGLFLALTLLFKYDAILSFYKMASAQKQEQQSIQEGNSYSMVISLVLLMLGALFLILFRKKIQRTTIYQKVIGFIKGIIDGLKTIFQIRQRLKFILLSLGIWVCYYLAAYLVCFALPETSNLGIADGFFIIVVGTLGMMVPASGGIGAFHFALKIGFMALFLSFGLSPEKGGEIGLSYAFISHTMQLVIMLVMGLIAIPMLAKAKKIAFK</sequence>
<accession>A0A1S7DQ78</accession>
<gene>
    <name evidence="7" type="ORF">AB406_0304</name>
</gene>